<evidence type="ECO:0000256" key="2">
    <source>
        <dbReference type="ARBA" id="ARBA00022729"/>
    </source>
</evidence>
<keyword evidence="5" id="KW-0676">Redox-active center</keyword>
<evidence type="ECO:0000259" key="8">
    <source>
        <dbReference type="Pfam" id="PF13462"/>
    </source>
</evidence>
<keyword evidence="7" id="KW-0472">Membrane</keyword>
<dbReference type="GO" id="GO:0016491">
    <property type="term" value="F:oxidoreductase activity"/>
    <property type="evidence" value="ECO:0007669"/>
    <property type="project" value="UniProtKB-KW"/>
</dbReference>
<sequence>MTQKELIGAIILAAVLISASLVFVALQMRPSTPQQQIDEVQLSQRIKEDILAELKNGEFITQQEQIDEVQLSQRIKEDILTELKNGEFIRQQVDAGVERYIQKQREAQIKAREEQERAAREKAKNVRPVDKDRDHIYGNPDAVISFIEYSDFECPYCKTFHLTAKKIIEAYNGKVNWVYRHYPLQFHNPGAQKQAEASECAAELGGNEAFWKYSNFLYERTTSNGKGFPLEQLAPLAEEIGLDKQKFQECLDSGKYTERVQNDLAEGANSGISGTPGTILRHNKTGEVKLMTGAQPFDAFKAELDRMLQNEQ</sequence>
<dbReference type="HOGENOM" id="CLU_000288_47_2_0"/>
<feature type="domain" description="Thioredoxin-like fold" evidence="8">
    <location>
        <begin position="132"/>
        <end position="286"/>
    </location>
</feature>
<keyword evidence="6" id="KW-0175">Coiled coil</keyword>
<dbReference type="AlphaFoldDB" id="A0A081BZ74"/>
<evidence type="ECO:0000256" key="4">
    <source>
        <dbReference type="ARBA" id="ARBA00023157"/>
    </source>
</evidence>
<dbReference type="Proteomes" id="UP000030661">
    <property type="component" value="Unassembled WGS sequence"/>
</dbReference>
<keyword evidence="7" id="KW-0812">Transmembrane</keyword>
<dbReference type="STRING" id="1499967.U27_04596"/>
<evidence type="ECO:0000313" key="9">
    <source>
        <dbReference type="EMBL" id="GAK57629.1"/>
    </source>
</evidence>
<dbReference type="PANTHER" id="PTHR13887:SF14">
    <property type="entry name" value="DISULFIDE BOND FORMATION PROTEIN D"/>
    <property type="match status" value="1"/>
</dbReference>
<reference evidence="9" key="1">
    <citation type="journal article" date="2015" name="PeerJ">
        <title>First genomic representation of candidate bacterial phylum KSB3 points to enhanced environmental sensing as a trigger of wastewater bulking.</title>
        <authorList>
            <person name="Sekiguchi Y."/>
            <person name="Ohashi A."/>
            <person name="Parks D.H."/>
            <person name="Yamauchi T."/>
            <person name="Tyson G.W."/>
            <person name="Hugenholtz P."/>
        </authorList>
    </citation>
    <scope>NUCLEOTIDE SEQUENCE [LARGE SCALE GENOMIC DNA]</scope>
</reference>
<evidence type="ECO:0000256" key="5">
    <source>
        <dbReference type="ARBA" id="ARBA00023284"/>
    </source>
</evidence>
<gene>
    <name evidence="9" type="ORF">U27_04596</name>
</gene>
<proteinExistence type="inferred from homology"/>
<dbReference type="SUPFAM" id="SSF52833">
    <property type="entry name" value="Thioredoxin-like"/>
    <property type="match status" value="1"/>
</dbReference>
<keyword evidence="10" id="KW-1185">Reference proteome</keyword>
<dbReference type="eggNOG" id="COG1651">
    <property type="taxonomic scope" value="Bacteria"/>
</dbReference>
<evidence type="ECO:0000256" key="7">
    <source>
        <dbReference type="SAM" id="Phobius"/>
    </source>
</evidence>
<dbReference type="Pfam" id="PF13462">
    <property type="entry name" value="Thioredoxin_4"/>
    <property type="match status" value="1"/>
</dbReference>
<keyword evidence="7" id="KW-1133">Transmembrane helix</keyword>
<dbReference type="PANTHER" id="PTHR13887">
    <property type="entry name" value="GLUTATHIONE S-TRANSFERASE KAPPA"/>
    <property type="match status" value="1"/>
</dbReference>
<evidence type="ECO:0000256" key="1">
    <source>
        <dbReference type="ARBA" id="ARBA00005791"/>
    </source>
</evidence>
<evidence type="ECO:0000256" key="3">
    <source>
        <dbReference type="ARBA" id="ARBA00023002"/>
    </source>
</evidence>
<evidence type="ECO:0000313" key="10">
    <source>
        <dbReference type="Proteomes" id="UP000030661"/>
    </source>
</evidence>
<evidence type="ECO:0000256" key="6">
    <source>
        <dbReference type="SAM" id="Coils"/>
    </source>
</evidence>
<keyword evidence="3" id="KW-0560">Oxidoreductase</keyword>
<dbReference type="Gene3D" id="3.40.30.10">
    <property type="entry name" value="Glutaredoxin"/>
    <property type="match status" value="1"/>
</dbReference>
<keyword evidence="4" id="KW-1015">Disulfide bond</keyword>
<dbReference type="EMBL" id="DF820466">
    <property type="protein sequence ID" value="GAK57629.1"/>
    <property type="molecule type" value="Genomic_DNA"/>
</dbReference>
<organism evidence="9">
    <name type="scientific">Vecturithrix granuli</name>
    <dbReference type="NCBI Taxonomy" id="1499967"/>
    <lineage>
        <taxon>Bacteria</taxon>
        <taxon>Candidatus Moduliflexota</taxon>
        <taxon>Candidatus Vecturitrichia</taxon>
        <taxon>Candidatus Vecturitrichales</taxon>
        <taxon>Candidatus Vecturitrichaceae</taxon>
        <taxon>Candidatus Vecturithrix</taxon>
    </lineage>
</organism>
<name>A0A081BZ74_VECG1</name>
<keyword evidence="2" id="KW-0732">Signal</keyword>
<feature type="transmembrane region" description="Helical" evidence="7">
    <location>
        <begin position="6"/>
        <end position="26"/>
    </location>
</feature>
<feature type="coiled-coil region" evidence="6">
    <location>
        <begin position="97"/>
        <end position="124"/>
    </location>
</feature>
<protein>
    <submittedName>
        <fullName evidence="9">DSBA oxidoreductase</fullName>
    </submittedName>
</protein>
<dbReference type="InterPro" id="IPR012336">
    <property type="entry name" value="Thioredoxin-like_fold"/>
</dbReference>
<accession>A0A081BZ74</accession>
<comment type="similarity">
    <text evidence="1">Belongs to the thioredoxin family. DsbA subfamily.</text>
</comment>
<dbReference type="InterPro" id="IPR036249">
    <property type="entry name" value="Thioredoxin-like_sf"/>
</dbReference>